<gene>
    <name evidence="1" type="ORF">M431DRAFT_503500</name>
</gene>
<dbReference type="RefSeq" id="XP_024778213.1">
    <property type="nucleotide sequence ID" value="XM_024918316.1"/>
</dbReference>
<dbReference type="Proteomes" id="UP000241690">
    <property type="component" value="Unassembled WGS sequence"/>
</dbReference>
<evidence type="ECO:0000313" key="1">
    <source>
        <dbReference type="EMBL" id="PTB58536.1"/>
    </source>
</evidence>
<organism evidence="1 2">
    <name type="scientific">Trichoderma harzianum CBS 226.95</name>
    <dbReference type="NCBI Taxonomy" id="983964"/>
    <lineage>
        <taxon>Eukaryota</taxon>
        <taxon>Fungi</taxon>
        <taxon>Dikarya</taxon>
        <taxon>Ascomycota</taxon>
        <taxon>Pezizomycotina</taxon>
        <taxon>Sordariomycetes</taxon>
        <taxon>Hypocreomycetidae</taxon>
        <taxon>Hypocreales</taxon>
        <taxon>Hypocreaceae</taxon>
        <taxon>Trichoderma</taxon>
    </lineage>
</organism>
<dbReference type="GeneID" id="36626885"/>
<name>A0A2T4AN76_TRIHA</name>
<evidence type="ECO:0000313" key="2">
    <source>
        <dbReference type="Proteomes" id="UP000241690"/>
    </source>
</evidence>
<dbReference type="AlphaFoldDB" id="A0A2T4AN76"/>
<dbReference type="EMBL" id="KZ679676">
    <property type="protein sequence ID" value="PTB58536.1"/>
    <property type="molecule type" value="Genomic_DNA"/>
</dbReference>
<reference evidence="1 2" key="1">
    <citation type="submission" date="2016-07" db="EMBL/GenBank/DDBJ databases">
        <title>Multiple horizontal gene transfer events from other fungi enriched the ability of initially mycotrophic Trichoderma (Ascomycota) to feed on dead plant biomass.</title>
        <authorList>
            <consortium name="DOE Joint Genome Institute"/>
            <person name="Aerts A."/>
            <person name="Atanasova L."/>
            <person name="Chenthamara K."/>
            <person name="Zhang J."/>
            <person name="Grujic M."/>
            <person name="Henrissat B."/>
            <person name="Kuo A."/>
            <person name="Salamov A."/>
            <person name="Lipzen A."/>
            <person name="Labutti K."/>
            <person name="Barry K."/>
            <person name="Miao Y."/>
            <person name="Rahimi M.J."/>
            <person name="Shen Q."/>
            <person name="Grigoriev I.V."/>
            <person name="Kubicek C.P."/>
            <person name="Druzhinina I.S."/>
        </authorList>
    </citation>
    <scope>NUCLEOTIDE SEQUENCE [LARGE SCALE GENOMIC DNA]</scope>
    <source>
        <strain evidence="1 2">CBS 226.95</strain>
    </source>
</reference>
<accession>A0A2T4AN76</accession>
<sequence>MQRIQGPPLFPLLLPRAQRHLAPLPPSPRRTEKLPQVVKLGLVMPPNAENECSSY</sequence>
<proteinExistence type="predicted"/>
<protein>
    <submittedName>
        <fullName evidence="1">Uncharacterized protein</fullName>
    </submittedName>
</protein>
<keyword evidence="2" id="KW-1185">Reference proteome</keyword>